<keyword evidence="1 6" id="KW-0963">Cytoplasm</keyword>
<comment type="subcellular location">
    <subcellularLocation>
        <location evidence="6">Cytoplasm</location>
    </subcellularLocation>
</comment>
<evidence type="ECO:0000313" key="9">
    <source>
        <dbReference type="Proteomes" id="UP000005150"/>
    </source>
</evidence>
<accession>I9SXR2</accession>
<dbReference type="GO" id="GO:0005737">
    <property type="term" value="C:cytoplasm"/>
    <property type="evidence" value="ECO:0007669"/>
    <property type="project" value="UniProtKB-SubCell"/>
</dbReference>
<dbReference type="GO" id="GO:0016430">
    <property type="term" value="F:tRNA (adenine-N6)-methyltransferase activity"/>
    <property type="evidence" value="ECO:0007669"/>
    <property type="project" value="UniProtKB-UniRule"/>
</dbReference>
<feature type="domain" description="Methyltransferase small" evidence="7">
    <location>
        <begin position="63"/>
        <end position="143"/>
    </location>
</feature>
<dbReference type="AlphaFoldDB" id="I9SXR2"/>
<comment type="catalytic activity">
    <reaction evidence="6">
        <text>adenosine(37) in tRNA1(Val) + S-adenosyl-L-methionine = N(6)-methyladenosine(37) in tRNA1(Val) + S-adenosyl-L-homocysteine + H(+)</text>
        <dbReference type="Rhea" id="RHEA:43160"/>
        <dbReference type="Rhea" id="RHEA-COMP:10369"/>
        <dbReference type="Rhea" id="RHEA-COMP:10370"/>
        <dbReference type="ChEBI" id="CHEBI:15378"/>
        <dbReference type="ChEBI" id="CHEBI:57856"/>
        <dbReference type="ChEBI" id="CHEBI:59789"/>
        <dbReference type="ChEBI" id="CHEBI:74411"/>
        <dbReference type="ChEBI" id="CHEBI:74449"/>
        <dbReference type="EC" id="2.1.1.223"/>
    </reaction>
</comment>
<dbReference type="InterPro" id="IPR022882">
    <property type="entry name" value="tRNA_adenine-N6_MeTrfase"/>
</dbReference>
<dbReference type="Pfam" id="PF05175">
    <property type="entry name" value="MTS"/>
    <property type="match status" value="1"/>
</dbReference>
<dbReference type="EC" id="2.1.1.223" evidence="6"/>
<evidence type="ECO:0000256" key="1">
    <source>
        <dbReference type="ARBA" id="ARBA00022490"/>
    </source>
</evidence>
<name>I9SXR2_9BACE</name>
<keyword evidence="5 6" id="KW-0819">tRNA processing</keyword>
<sequence length="260" mass="29734">MPNNNSYPTLSHKNYLFLANLTIHTKMTNSYFQFKQFTIWHDKCAMKVGTDGVLLGAWPHVDGAQRILDIGTGTGLVALMLAQRSKAFIVALEIDCSAVRQAIENVSHSPWQDRIEVVEADFKHYTSTAQFDVIVSNPPYFTDSLKCPNQQRNTARHDNELTYKELLEGVSRLLSADGAFTVIVPADVSDRVKEIALNYSLYPYKQLNIITKPGLSPKRSLITFNFQDQKCQIENMIIELARHEYSREYIDLTKEYYLKM</sequence>
<dbReference type="CDD" id="cd02440">
    <property type="entry name" value="AdoMet_MTases"/>
    <property type="match status" value="1"/>
</dbReference>
<dbReference type="EMBL" id="AGXV01000035">
    <property type="protein sequence ID" value="EIY61206.1"/>
    <property type="molecule type" value="Genomic_DNA"/>
</dbReference>
<organism evidence="8 9">
    <name type="scientific">Bacteroides salyersiae CL02T12C01</name>
    <dbReference type="NCBI Taxonomy" id="997887"/>
    <lineage>
        <taxon>Bacteria</taxon>
        <taxon>Pseudomonadati</taxon>
        <taxon>Bacteroidota</taxon>
        <taxon>Bacteroidia</taxon>
        <taxon>Bacteroidales</taxon>
        <taxon>Bacteroidaceae</taxon>
        <taxon>Bacteroides</taxon>
    </lineage>
</organism>
<gene>
    <name evidence="8" type="ORF">HMPREF1071_03077</name>
</gene>
<evidence type="ECO:0000256" key="4">
    <source>
        <dbReference type="ARBA" id="ARBA00022691"/>
    </source>
</evidence>
<dbReference type="PATRIC" id="fig|997887.3.peg.3189"/>
<dbReference type="SUPFAM" id="SSF53335">
    <property type="entry name" value="S-adenosyl-L-methionine-dependent methyltransferases"/>
    <property type="match status" value="1"/>
</dbReference>
<dbReference type="HOGENOM" id="CLU_061983_0_0_10"/>
<protein>
    <recommendedName>
        <fullName evidence="6">tRNA1(Val) (adenine(37)-N6)-methyltransferase</fullName>
        <ecNumber evidence="6">2.1.1.223</ecNumber>
    </recommendedName>
    <alternativeName>
        <fullName evidence="6">tRNA m6A37 methyltransferase</fullName>
    </alternativeName>
</protein>
<evidence type="ECO:0000256" key="6">
    <source>
        <dbReference type="HAMAP-Rule" id="MF_01872"/>
    </source>
</evidence>
<evidence type="ECO:0000256" key="3">
    <source>
        <dbReference type="ARBA" id="ARBA00022679"/>
    </source>
</evidence>
<evidence type="ECO:0000313" key="8">
    <source>
        <dbReference type="EMBL" id="EIY61206.1"/>
    </source>
</evidence>
<evidence type="ECO:0000259" key="7">
    <source>
        <dbReference type="Pfam" id="PF05175"/>
    </source>
</evidence>
<comment type="caution">
    <text evidence="8">The sequence shown here is derived from an EMBL/GenBank/DDBJ whole genome shotgun (WGS) entry which is preliminary data.</text>
</comment>
<dbReference type="PROSITE" id="PS00092">
    <property type="entry name" value="N6_MTASE"/>
    <property type="match status" value="1"/>
</dbReference>
<dbReference type="InterPro" id="IPR002052">
    <property type="entry name" value="DNA_methylase_N6_adenine_CS"/>
</dbReference>
<evidence type="ECO:0000256" key="5">
    <source>
        <dbReference type="ARBA" id="ARBA00022694"/>
    </source>
</evidence>
<dbReference type="PANTHER" id="PTHR47739:SF1">
    <property type="entry name" value="TRNA1(VAL) (ADENINE(37)-N6)-METHYLTRANSFERASE"/>
    <property type="match status" value="1"/>
</dbReference>
<dbReference type="HAMAP" id="MF_01872">
    <property type="entry name" value="tRNA_methyltr_YfiC"/>
    <property type="match status" value="1"/>
</dbReference>
<keyword evidence="2 6" id="KW-0489">Methyltransferase</keyword>
<comment type="function">
    <text evidence="6">Specifically methylates the adenine in position 37 of tRNA(1)(Val) (anticodon cmo5UAC).</text>
</comment>
<dbReference type="GO" id="GO:0032259">
    <property type="term" value="P:methylation"/>
    <property type="evidence" value="ECO:0007669"/>
    <property type="project" value="UniProtKB-KW"/>
</dbReference>
<dbReference type="Proteomes" id="UP000005150">
    <property type="component" value="Unassembled WGS sequence"/>
</dbReference>
<proteinExistence type="inferred from homology"/>
<dbReference type="GO" id="GO:0003676">
    <property type="term" value="F:nucleic acid binding"/>
    <property type="evidence" value="ECO:0007669"/>
    <property type="project" value="InterPro"/>
</dbReference>
<evidence type="ECO:0000256" key="2">
    <source>
        <dbReference type="ARBA" id="ARBA00022603"/>
    </source>
</evidence>
<dbReference type="InterPro" id="IPR007848">
    <property type="entry name" value="Small_mtfrase_dom"/>
</dbReference>
<keyword evidence="9" id="KW-1185">Reference proteome</keyword>
<dbReference type="PANTHER" id="PTHR47739">
    <property type="entry name" value="TRNA1(VAL) (ADENINE(37)-N6)-METHYLTRANSFERASE"/>
    <property type="match status" value="1"/>
</dbReference>
<reference evidence="8 9" key="1">
    <citation type="submission" date="2012-02" db="EMBL/GenBank/DDBJ databases">
        <title>The Genome Sequence of Bacteroides salyersiae CL02T12C01.</title>
        <authorList>
            <consortium name="The Broad Institute Genome Sequencing Platform"/>
            <person name="Earl A."/>
            <person name="Ward D."/>
            <person name="Feldgarden M."/>
            <person name="Gevers D."/>
            <person name="Zitomersky N.L."/>
            <person name="Coyne M.J."/>
            <person name="Comstock L.E."/>
            <person name="Young S.K."/>
            <person name="Zeng Q."/>
            <person name="Gargeya S."/>
            <person name="Fitzgerald M."/>
            <person name="Haas B."/>
            <person name="Abouelleil A."/>
            <person name="Alvarado L."/>
            <person name="Arachchi H.M."/>
            <person name="Berlin A."/>
            <person name="Chapman S.B."/>
            <person name="Gearin G."/>
            <person name="Goldberg J."/>
            <person name="Griggs A."/>
            <person name="Gujja S."/>
            <person name="Hansen M."/>
            <person name="Heiman D."/>
            <person name="Howarth C."/>
            <person name="Larimer J."/>
            <person name="Lui A."/>
            <person name="MacDonald P.J.P."/>
            <person name="McCowen C."/>
            <person name="Montmayeur A."/>
            <person name="Murphy C."/>
            <person name="Neiman D."/>
            <person name="Pearson M."/>
            <person name="Priest M."/>
            <person name="Roberts A."/>
            <person name="Saif S."/>
            <person name="Shea T."/>
            <person name="Sisk P."/>
            <person name="Stolte C."/>
            <person name="Sykes S."/>
            <person name="Wortman J."/>
            <person name="Nusbaum C."/>
            <person name="Birren B."/>
        </authorList>
    </citation>
    <scope>NUCLEOTIDE SEQUENCE [LARGE SCALE GENOMIC DNA]</scope>
    <source>
        <strain evidence="8 9">CL02T12C01</strain>
    </source>
</reference>
<dbReference type="Gene3D" id="3.40.50.150">
    <property type="entry name" value="Vaccinia Virus protein VP39"/>
    <property type="match status" value="1"/>
</dbReference>
<dbReference type="GO" id="GO:0008033">
    <property type="term" value="P:tRNA processing"/>
    <property type="evidence" value="ECO:0007669"/>
    <property type="project" value="UniProtKB-UniRule"/>
</dbReference>
<comment type="similarity">
    <text evidence="6">Belongs to the methyltransferase superfamily. tRNA (adenine-N(6)-)-methyltransferase family.</text>
</comment>
<keyword evidence="4 6" id="KW-0949">S-adenosyl-L-methionine</keyword>
<dbReference type="InterPro" id="IPR050210">
    <property type="entry name" value="tRNA_Adenine-N(6)_MTase"/>
</dbReference>
<dbReference type="InterPro" id="IPR029063">
    <property type="entry name" value="SAM-dependent_MTases_sf"/>
</dbReference>
<keyword evidence="3 6" id="KW-0808">Transferase</keyword>